<name>A0A369LFL5_9ACTN</name>
<gene>
    <name evidence="1" type="ORF">C1881_05860</name>
</gene>
<organism evidence="1 2">
    <name type="scientific">Slackia isoflavoniconvertens</name>
    <dbReference type="NCBI Taxonomy" id="572010"/>
    <lineage>
        <taxon>Bacteria</taxon>
        <taxon>Bacillati</taxon>
        <taxon>Actinomycetota</taxon>
        <taxon>Coriobacteriia</taxon>
        <taxon>Eggerthellales</taxon>
        <taxon>Eggerthellaceae</taxon>
        <taxon>Slackia</taxon>
    </lineage>
</organism>
<proteinExistence type="predicted"/>
<accession>A0A369LFL5</accession>
<evidence type="ECO:0000313" key="2">
    <source>
        <dbReference type="Proteomes" id="UP000253975"/>
    </source>
</evidence>
<reference evidence="1 2" key="1">
    <citation type="journal article" date="2018" name="Elife">
        <title>Discovery and characterization of a prevalent human gut bacterial enzyme sufficient for the inactivation of a family of plant toxins.</title>
        <authorList>
            <person name="Koppel N."/>
            <person name="Bisanz J.E."/>
            <person name="Pandelia M.E."/>
            <person name="Turnbaugh P.J."/>
            <person name="Balskus E.P."/>
        </authorList>
    </citation>
    <scope>NUCLEOTIDE SEQUENCE [LARGE SCALE GENOMIC DNA]</scope>
    <source>
        <strain evidence="1 2">OB21 GAM31</strain>
    </source>
</reference>
<dbReference type="EMBL" id="PPTO01000008">
    <property type="protein sequence ID" value="RDB58423.1"/>
    <property type="molecule type" value="Genomic_DNA"/>
</dbReference>
<dbReference type="InterPro" id="IPR014975">
    <property type="entry name" value="DUF1836"/>
</dbReference>
<dbReference type="Proteomes" id="UP000253975">
    <property type="component" value="Unassembled WGS sequence"/>
</dbReference>
<protein>
    <recommendedName>
        <fullName evidence="3">DUF1836 domain-containing protein</fullName>
    </recommendedName>
</protein>
<dbReference type="PANTHER" id="PTHR40056:SF1">
    <property type="entry name" value="DUF1836 DOMAIN-CONTAINING PROTEIN"/>
    <property type="match status" value="1"/>
</dbReference>
<comment type="caution">
    <text evidence="1">The sequence shown here is derived from an EMBL/GenBank/DDBJ whole genome shotgun (WGS) entry which is preliminary data.</text>
</comment>
<sequence length="219" mass="24407">MRRATLASMTRKAKHIQALSEAEYVELIRELRLPRYADIPAIDLYMDQLLTYIDAQLRPLVAPDEKLLTASMVNNYVKQGIIPAPKTKRYTANHVAMLTVICLMKRAFSMDDIHSLLRVSAATHGIDHAYNFFCEAVEESLRQLFCGEIAHTSLGSCDIRKPDGPAFALQVSNAADLSPERRLALSAATSVANKIYVEKCFELGILDGARNAQLRKAEN</sequence>
<dbReference type="PANTHER" id="PTHR40056">
    <property type="entry name" value="HYPOTHETICAL CYTOSOLIC PROTEIN"/>
    <property type="match status" value="1"/>
</dbReference>
<evidence type="ECO:0000313" key="1">
    <source>
        <dbReference type="EMBL" id="RDB58423.1"/>
    </source>
</evidence>
<dbReference type="AlphaFoldDB" id="A0A369LFL5"/>
<dbReference type="Pfam" id="PF08876">
    <property type="entry name" value="DUF1836"/>
    <property type="match status" value="1"/>
</dbReference>
<evidence type="ECO:0008006" key="3">
    <source>
        <dbReference type="Google" id="ProtNLM"/>
    </source>
</evidence>